<dbReference type="Proteomes" id="UP000001070">
    <property type="component" value="Unassembled WGS sequence"/>
</dbReference>
<dbReference type="OrthoDB" id="538336at2759"/>
<dbReference type="STRING" id="7222.B4J7J5"/>
<reference evidence="1 2" key="1">
    <citation type="journal article" date="2007" name="Nature">
        <title>Evolution of genes and genomes on the Drosophila phylogeny.</title>
        <authorList>
            <consortium name="Drosophila 12 Genomes Consortium"/>
            <person name="Clark A.G."/>
            <person name="Eisen M.B."/>
            <person name="Smith D.R."/>
            <person name="Bergman C.M."/>
            <person name="Oliver B."/>
            <person name="Markow T.A."/>
            <person name="Kaufman T.C."/>
            <person name="Kellis M."/>
            <person name="Gelbart W."/>
            <person name="Iyer V.N."/>
            <person name="Pollard D.A."/>
            <person name="Sackton T.B."/>
            <person name="Larracuente A.M."/>
            <person name="Singh N.D."/>
            <person name="Abad J.P."/>
            <person name="Abt D.N."/>
            <person name="Adryan B."/>
            <person name="Aguade M."/>
            <person name="Akashi H."/>
            <person name="Anderson W.W."/>
            <person name="Aquadro C.F."/>
            <person name="Ardell D.H."/>
            <person name="Arguello R."/>
            <person name="Artieri C.G."/>
            <person name="Barbash D.A."/>
            <person name="Barker D."/>
            <person name="Barsanti P."/>
            <person name="Batterham P."/>
            <person name="Batzoglou S."/>
            <person name="Begun D."/>
            <person name="Bhutkar A."/>
            <person name="Blanco E."/>
            <person name="Bosak S.A."/>
            <person name="Bradley R.K."/>
            <person name="Brand A.D."/>
            <person name="Brent M.R."/>
            <person name="Brooks A.N."/>
            <person name="Brown R.H."/>
            <person name="Butlin R.K."/>
            <person name="Caggese C."/>
            <person name="Calvi B.R."/>
            <person name="Bernardo de Carvalho A."/>
            <person name="Caspi A."/>
            <person name="Castrezana S."/>
            <person name="Celniker S.E."/>
            <person name="Chang J.L."/>
            <person name="Chapple C."/>
            <person name="Chatterji S."/>
            <person name="Chinwalla A."/>
            <person name="Civetta A."/>
            <person name="Clifton S.W."/>
            <person name="Comeron J.M."/>
            <person name="Costello J.C."/>
            <person name="Coyne J.A."/>
            <person name="Daub J."/>
            <person name="David R.G."/>
            <person name="Delcher A.L."/>
            <person name="Delehaunty K."/>
            <person name="Do C.B."/>
            <person name="Ebling H."/>
            <person name="Edwards K."/>
            <person name="Eickbush T."/>
            <person name="Evans J.D."/>
            <person name="Filipski A."/>
            <person name="Findeiss S."/>
            <person name="Freyhult E."/>
            <person name="Fulton L."/>
            <person name="Fulton R."/>
            <person name="Garcia A.C."/>
            <person name="Gardiner A."/>
            <person name="Garfield D.A."/>
            <person name="Garvin B.E."/>
            <person name="Gibson G."/>
            <person name="Gilbert D."/>
            <person name="Gnerre S."/>
            <person name="Godfrey J."/>
            <person name="Good R."/>
            <person name="Gotea V."/>
            <person name="Gravely B."/>
            <person name="Greenberg A.J."/>
            <person name="Griffiths-Jones S."/>
            <person name="Gross S."/>
            <person name="Guigo R."/>
            <person name="Gustafson E.A."/>
            <person name="Haerty W."/>
            <person name="Hahn M.W."/>
            <person name="Halligan D.L."/>
            <person name="Halpern A.L."/>
            <person name="Halter G.M."/>
            <person name="Han M.V."/>
            <person name="Heger A."/>
            <person name="Hillier L."/>
            <person name="Hinrichs A.S."/>
            <person name="Holmes I."/>
            <person name="Hoskins R.A."/>
            <person name="Hubisz M.J."/>
            <person name="Hultmark D."/>
            <person name="Huntley M.A."/>
            <person name="Jaffe D.B."/>
            <person name="Jagadeeshan S."/>
            <person name="Jeck W.R."/>
            <person name="Johnson J."/>
            <person name="Jones C.D."/>
            <person name="Jordan W.C."/>
            <person name="Karpen G.H."/>
            <person name="Kataoka E."/>
            <person name="Keightley P.D."/>
            <person name="Kheradpour P."/>
            <person name="Kirkness E.F."/>
            <person name="Koerich L.B."/>
            <person name="Kristiansen K."/>
            <person name="Kudrna D."/>
            <person name="Kulathinal R.J."/>
            <person name="Kumar S."/>
            <person name="Kwok R."/>
            <person name="Lander E."/>
            <person name="Langley C.H."/>
            <person name="Lapoint R."/>
            <person name="Lazzaro B.P."/>
            <person name="Lee S.J."/>
            <person name="Levesque L."/>
            <person name="Li R."/>
            <person name="Lin C.F."/>
            <person name="Lin M.F."/>
            <person name="Lindblad-Toh K."/>
            <person name="Llopart A."/>
            <person name="Long M."/>
            <person name="Low L."/>
            <person name="Lozovsky E."/>
            <person name="Lu J."/>
            <person name="Luo M."/>
            <person name="Machado C.A."/>
            <person name="Makalowski W."/>
            <person name="Marzo M."/>
            <person name="Matsuda M."/>
            <person name="Matzkin L."/>
            <person name="McAllister B."/>
            <person name="McBride C.S."/>
            <person name="McKernan B."/>
            <person name="McKernan K."/>
            <person name="Mendez-Lago M."/>
            <person name="Minx P."/>
            <person name="Mollenhauer M.U."/>
            <person name="Montooth K."/>
            <person name="Mount S.M."/>
            <person name="Mu X."/>
            <person name="Myers E."/>
            <person name="Negre B."/>
            <person name="Newfeld S."/>
            <person name="Nielsen R."/>
            <person name="Noor M.A."/>
            <person name="O'Grady P."/>
            <person name="Pachter L."/>
            <person name="Papaceit M."/>
            <person name="Parisi M.J."/>
            <person name="Parisi M."/>
            <person name="Parts L."/>
            <person name="Pedersen J.S."/>
            <person name="Pesole G."/>
            <person name="Phillippy A.M."/>
            <person name="Ponting C.P."/>
            <person name="Pop M."/>
            <person name="Porcelli D."/>
            <person name="Powell J.R."/>
            <person name="Prohaska S."/>
            <person name="Pruitt K."/>
            <person name="Puig M."/>
            <person name="Quesneville H."/>
            <person name="Ram K.R."/>
            <person name="Rand D."/>
            <person name="Rasmussen M.D."/>
            <person name="Reed L.K."/>
            <person name="Reenan R."/>
            <person name="Reily A."/>
            <person name="Remington K.A."/>
            <person name="Rieger T.T."/>
            <person name="Ritchie M.G."/>
            <person name="Robin C."/>
            <person name="Rogers Y.H."/>
            <person name="Rohde C."/>
            <person name="Rozas J."/>
            <person name="Rubenfield M.J."/>
            <person name="Ruiz A."/>
            <person name="Russo S."/>
            <person name="Salzberg S.L."/>
            <person name="Sanchez-Gracia A."/>
            <person name="Saranga D.J."/>
            <person name="Sato H."/>
            <person name="Schaeffer S.W."/>
            <person name="Schatz M.C."/>
            <person name="Schlenke T."/>
            <person name="Schwartz R."/>
            <person name="Segarra C."/>
            <person name="Singh R.S."/>
            <person name="Sirot L."/>
            <person name="Sirota M."/>
            <person name="Sisneros N.B."/>
            <person name="Smith C.D."/>
            <person name="Smith T.F."/>
            <person name="Spieth J."/>
            <person name="Stage D.E."/>
            <person name="Stark A."/>
            <person name="Stephan W."/>
            <person name="Strausberg R.L."/>
            <person name="Strempel S."/>
            <person name="Sturgill D."/>
            <person name="Sutton G."/>
            <person name="Sutton G.G."/>
            <person name="Tao W."/>
            <person name="Teichmann S."/>
            <person name="Tobari Y.N."/>
            <person name="Tomimura Y."/>
            <person name="Tsolas J.M."/>
            <person name="Valente V.L."/>
            <person name="Venter E."/>
            <person name="Venter J.C."/>
            <person name="Vicario S."/>
            <person name="Vieira F.G."/>
            <person name="Vilella A.J."/>
            <person name="Villasante A."/>
            <person name="Walenz B."/>
            <person name="Wang J."/>
            <person name="Wasserman M."/>
            <person name="Watts T."/>
            <person name="Wilson D."/>
            <person name="Wilson R.K."/>
            <person name="Wing R.A."/>
            <person name="Wolfner M.F."/>
            <person name="Wong A."/>
            <person name="Wong G.K."/>
            <person name="Wu C.I."/>
            <person name="Wu G."/>
            <person name="Yamamoto D."/>
            <person name="Yang H.P."/>
            <person name="Yang S.P."/>
            <person name="Yorke J.A."/>
            <person name="Yoshida K."/>
            <person name="Zdobnov E."/>
            <person name="Zhang P."/>
            <person name="Zhang Y."/>
            <person name="Zimin A.V."/>
            <person name="Baldwin J."/>
            <person name="Abdouelleil A."/>
            <person name="Abdulkadir J."/>
            <person name="Abebe A."/>
            <person name="Abera B."/>
            <person name="Abreu J."/>
            <person name="Acer S.C."/>
            <person name="Aftuck L."/>
            <person name="Alexander A."/>
            <person name="An P."/>
            <person name="Anderson E."/>
            <person name="Anderson S."/>
            <person name="Arachi H."/>
            <person name="Azer M."/>
            <person name="Bachantsang P."/>
            <person name="Barry A."/>
            <person name="Bayul T."/>
            <person name="Berlin A."/>
            <person name="Bessette D."/>
            <person name="Bloom T."/>
            <person name="Blye J."/>
            <person name="Boguslavskiy L."/>
            <person name="Bonnet C."/>
            <person name="Boukhgalter B."/>
            <person name="Bourzgui I."/>
            <person name="Brown A."/>
            <person name="Cahill P."/>
            <person name="Channer S."/>
            <person name="Cheshatsang Y."/>
            <person name="Chuda L."/>
            <person name="Citroen M."/>
            <person name="Collymore A."/>
            <person name="Cooke P."/>
            <person name="Costello M."/>
            <person name="D'Aco K."/>
            <person name="Daza R."/>
            <person name="De Haan G."/>
            <person name="DeGray S."/>
            <person name="DeMaso C."/>
            <person name="Dhargay N."/>
            <person name="Dooley K."/>
            <person name="Dooley E."/>
            <person name="Doricent M."/>
            <person name="Dorje P."/>
            <person name="Dorjee K."/>
            <person name="Dupes A."/>
            <person name="Elong R."/>
            <person name="Falk J."/>
            <person name="Farina A."/>
            <person name="Faro S."/>
            <person name="Ferguson D."/>
            <person name="Fisher S."/>
            <person name="Foley C.D."/>
            <person name="Franke A."/>
            <person name="Friedrich D."/>
            <person name="Gadbois L."/>
            <person name="Gearin G."/>
            <person name="Gearin C.R."/>
            <person name="Giannoukos G."/>
            <person name="Goode T."/>
            <person name="Graham J."/>
            <person name="Grandbois E."/>
            <person name="Grewal S."/>
            <person name="Gyaltsen K."/>
            <person name="Hafez N."/>
            <person name="Hagos B."/>
            <person name="Hall J."/>
            <person name="Henson C."/>
            <person name="Hollinger A."/>
            <person name="Honan T."/>
            <person name="Huard M.D."/>
            <person name="Hughes L."/>
            <person name="Hurhula B."/>
            <person name="Husby M.E."/>
            <person name="Kamat A."/>
            <person name="Kanga B."/>
            <person name="Kashin S."/>
            <person name="Khazanovich D."/>
            <person name="Kisner P."/>
            <person name="Lance K."/>
            <person name="Lara M."/>
            <person name="Lee W."/>
            <person name="Lennon N."/>
            <person name="Letendre F."/>
            <person name="LeVine R."/>
            <person name="Lipovsky A."/>
            <person name="Liu X."/>
            <person name="Liu J."/>
            <person name="Liu S."/>
            <person name="Lokyitsang T."/>
            <person name="Lokyitsang Y."/>
            <person name="Lubonja R."/>
            <person name="Lui A."/>
            <person name="MacDonald P."/>
            <person name="Magnisalis V."/>
            <person name="Maru K."/>
            <person name="Matthews C."/>
            <person name="McCusker W."/>
            <person name="McDonough S."/>
            <person name="Mehta T."/>
            <person name="Meldrim J."/>
            <person name="Meneus L."/>
            <person name="Mihai O."/>
            <person name="Mihalev A."/>
            <person name="Mihova T."/>
            <person name="Mittelman R."/>
            <person name="Mlenga V."/>
            <person name="Montmayeur A."/>
            <person name="Mulrain L."/>
            <person name="Navidi A."/>
            <person name="Naylor J."/>
            <person name="Negash T."/>
            <person name="Nguyen T."/>
            <person name="Nguyen N."/>
            <person name="Nicol R."/>
            <person name="Norbu C."/>
            <person name="Norbu N."/>
            <person name="Novod N."/>
            <person name="O'Neill B."/>
            <person name="Osman S."/>
            <person name="Markiewicz E."/>
            <person name="Oyono O.L."/>
            <person name="Patti C."/>
            <person name="Phunkhang P."/>
            <person name="Pierre F."/>
            <person name="Priest M."/>
            <person name="Raghuraman S."/>
            <person name="Rege F."/>
            <person name="Reyes R."/>
            <person name="Rise C."/>
            <person name="Rogov P."/>
            <person name="Ross K."/>
            <person name="Ryan E."/>
            <person name="Settipalli S."/>
            <person name="Shea T."/>
            <person name="Sherpa N."/>
            <person name="Shi L."/>
            <person name="Shih D."/>
            <person name="Sparrow T."/>
            <person name="Spaulding J."/>
            <person name="Stalker J."/>
            <person name="Stange-Thomann N."/>
            <person name="Stavropoulos S."/>
            <person name="Stone C."/>
            <person name="Strader C."/>
            <person name="Tesfaye S."/>
            <person name="Thomson T."/>
            <person name="Thoulutsang Y."/>
            <person name="Thoulutsang D."/>
            <person name="Topham K."/>
            <person name="Topping I."/>
            <person name="Tsamla T."/>
            <person name="Vassiliev H."/>
            <person name="Vo A."/>
            <person name="Wangchuk T."/>
            <person name="Wangdi T."/>
            <person name="Weiand M."/>
            <person name="Wilkinson J."/>
            <person name="Wilson A."/>
            <person name="Yadav S."/>
            <person name="Young G."/>
            <person name="Yu Q."/>
            <person name="Zembek L."/>
            <person name="Zhong D."/>
            <person name="Zimmer A."/>
            <person name="Zwirko Z."/>
            <person name="Jaffe D.B."/>
            <person name="Alvarez P."/>
            <person name="Brockman W."/>
            <person name="Butler J."/>
            <person name="Chin C."/>
            <person name="Gnerre S."/>
            <person name="Grabherr M."/>
            <person name="Kleber M."/>
            <person name="Mauceli E."/>
            <person name="MacCallum I."/>
        </authorList>
    </citation>
    <scope>NUCLEOTIDE SEQUENCE [LARGE SCALE GENOMIC DNA]</scope>
    <source>
        <strain evidence="2">Tucson 15287-2541.00</strain>
    </source>
</reference>
<keyword evidence="2" id="KW-1185">Reference proteome</keyword>
<dbReference type="HOGENOM" id="CLU_2981231_0_0_1"/>
<sequence>MDKEKRALFADLDDGYAINHEYMSHEDLYNSAVKKIAEATPKLKALQHKMNPGKDIWP</sequence>
<evidence type="ECO:0000313" key="2">
    <source>
        <dbReference type="Proteomes" id="UP000001070"/>
    </source>
</evidence>
<gene>
    <name evidence="1" type="primary">Dgri\GH21828</name>
    <name evidence="1" type="ORF">Dgri_GH21828</name>
</gene>
<accession>B4J7J5</accession>
<protein>
    <submittedName>
        <fullName evidence="1">GH21828</fullName>
    </submittedName>
</protein>
<dbReference type="EMBL" id="CH916367">
    <property type="protein sequence ID" value="EDW02143.1"/>
    <property type="molecule type" value="Genomic_DNA"/>
</dbReference>
<name>B4J7J5_DROGR</name>
<dbReference type="InParanoid" id="B4J7J5"/>
<organism evidence="2">
    <name type="scientific">Drosophila grimshawi</name>
    <name type="common">Hawaiian fruit fly</name>
    <name type="synonym">Idiomyia grimshawi</name>
    <dbReference type="NCBI Taxonomy" id="7222"/>
    <lineage>
        <taxon>Eukaryota</taxon>
        <taxon>Metazoa</taxon>
        <taxon>Ecdysozoa</taxon>
        <taxon>Arthropoda</taxon>
        <taxon>Hexapoda</taxon>
        <taxon>Insecta</taxon>
        <taxon>Pterygota</taxon>
        <taxon>Neoptera</taxon>
        <taxon>Endopterygota</taxon>
        <taxon>Diptera</taxon>
        <taxon>Brachycera</taxon>
        <taxon>Muscomorpha</taxon>
        <taxon>Ephydroidea</taxon>
        <taxon>Drosophilidae</taxon>
        <taxon>Drosophila</taxon>
        <taxon>Hawaiian Drosophila</taxon>
    </lineage>
</organism>
<proteinExistence type="predicted"/>
<dbReference type="AlphaFoldDB" id="B4J7J5"/>
<evidence type="ECO:0000313" key="1">
    <source>
        <dbReference type="EMBL" id="EDW02143.1"/>
    </source>
</evidence>
<dbReference type="eggNOG" id="KOG0136">
    <property type="taxonomic scope" value="Eukaryota"/>
</dbReference>